<proteinExistence type="predicted"/>
<gene>
    <name evidence="2" type="ORF">G7K_2436-t1</name>
</gene>
<keyword evidence="3" id="KW-1185">Reference proteome</keyword>
<dbReference type="RefSeq" id="XP_019022490.1">
    <property type="nucleotide sequence ID" value="XM_019167895.1"/>
</dbReference>
<feature type="region of interest" description="Disordered" evidence="1">
    <location>
        <begin position="43"/>
        <end position="62"/>
    </location>
</feature>
<organism evidence="2 3">
    <name type="scientific">Saitoella complicata (strain BCRC 22490 / CBS 7301 / JCM 7358 / NBRC 10748 / NRRL Y-17804)</name>
    <dbReference type="NCBI Taxonomy" id="698492"/>
    <lineage>
        <taxon>Eukaryota</taxon>
        <taxon>Fungi</taxon>
        <taxon>Dikarya</taxon>
        <taxon>Ascomycota</taxon>
        <taxon>Taphrinomycotina</taxon>
        <taxon>Taphrinomycotina incertae sedis</taxon>
        <taxon>Saitoella</taxon>
    </lineage>
</organism>
<evidence type="ECO:0000313" key="3">
    <source>
        <dbReference type="Proteomes" id="UP000033140"/>
    </source>
</evidence>
<dbReference type="OrthoDB" id="5865767at2759"/>
<dbReference type="PANTHER" id="PTHR37283:SF1">
    <property type="entry name" value="PH DOMAIN-CONTAINING PROTEIN YHR131C"/>
    <property type="match status" value="1"/>
</dbReference>
<evidence type="ECO:0000256" key="1">
    <source>
        <dbReference type="SAM" id="MobiDB-lite"/>
    </source>
</evidence>
<dbReference type="STRING" id="698492.A0A0E9NEW0"/>
<dbReference type="AlphaFoldDB" id="A0A0E9NEW0"/>
<dbReference type="Proteomes" id="UP000033140">
    <property type="component" value="Unassembled WGS sequence"/>
</dbReference>
<protein>
    <submittedName>
        <fullName evidence="2">Uncharacterized protein</fullName>
    </submittedName>
</protein>
<dbReference type="EMBL" id="BACD03000013">
    <property type="protein sequence ID" value="GAO48256.1"/>
    <property type="molecule type" value="Genomic_DNA"/>
</dbReference>
<feature type="region of interest" description="Disordered" evidence="1">
    <location>
        <begin position="367"/>
        <end position="405"/>
    </location>
</feature>
<comment type="caution">
    <text evidence="2">The sequence shown here is derived from an EMBL/GenBank/DDBJ whole genome shotgun (WGS) entry which is preliminary data.</text>
</comment>
<feature type="compositionally biased region" description="Basic and acidic residues" evidence="1">
    <location>
        <begin position="392"/>
        <end position="403"/>
    </location>
</feature>
<reference evidence="2 3" key="3">
    <citation type="journal article" date="2015" name="Genome Announc.">
        <title>Draft Genome Sequence of the Archiascomycetous Yeast Saitoella complicata.</title>
        <authorList>
            <person name="Yamauchi K."/>
            <person name="Kondo S."/>
            <person name="Hamamoto M."/>
            <person name="Takahashi Y."/>
            <person name="Ogura Y."/>
            <person name="Hayashi T."/>
            <person name="Nishida H."/>
        </authorList>
    </citation>
    <scope>NUCLEOTIDE SEQUENCE [LARGE SCALE GENOMIC DNA]</scope>
    <source>
        <strain evidence="2 3">NRRL Y-17804</strain>
    </source>
</reference>
<evidence type="ECO:0000313" key="2">
    <source>
        <dbReference type="EMBL" id="GAO48256.1"/>
    </source>
</evidence>
<sequence length="458" mass="50986">MPLSLLQRRQQRVYKADLTTDAAHHMIAAPAFKQPVYELQHAPPLSPTAVTSDSDSSPEHLRDGFFSPKIDLRVNVVPDKDAQAVQGLRRYSIASAFSAKNERRGSAVSVSSDGKPTSITPIIENEAWEIDSNRSSQLLSPEYVIAPSATRSRAQSEDIVVSQRRRSSGALSILSGLRRSSLPKASPPRLPTYNELSPPYSPFPPAPEGEEYESAEIRLPEYLLNQPVSPRPEEGHEILPRYTDTLVHSSWWNVKHEQPKGSSWKRMQIKVNGTLVSLHKEHKNELIRKYTMAYAEAGLAIDYGKKACVVRVRLEEETLLLAVPDVETLGDGVGEENCARLIERLQTGANIAVPLEEMREPKFYTLPRRRAEPASSTSRRGRTAEESAMDGHPSEEANDRRADNSITISVVPRRCPDLSRGAMTVYADKWVVSVLRPDAPRAWGGYVVCKGQIRRVSV</sequence>
<accession>A0A0E9NEW0</accession>
<reference evidence="2 3" key="2">
    <citation type="journal article" date="2014" name="J. Gen. Appl. Microbiol.">
        <title>The early diverging ascomycetous budding yeast Saitoella complicata has three histone deacetylases belonging to the Clr6, Hos2, and Rpd3 lineages.</title>
        <authorList>
            <person name="Nishida H."/>
            <person name="Matsumoto T."/>
            <person name="Kondo S."/>
            <person name="Hamamoto M."/>
            <person name="Yoshikawa H."/>
        </authorList>
    </citation>
    <scope>NUCLEOTIDE SEQUENCE [LARGE SCALE GENOMIC DNA]</scope>
    <source>
        <strain evidence="2 3">NRRL Y-17804</strain>
    </source>
</reference>
<dbReference type="PANTHER" id="PTHR37283">
    <property type="entry name" value="PH DOMAIN-CONTAINING PROTEIN YHR131C"/>
    <property type="match status" value="1"/>
</dbReference>
<name>A0A0E9NEW0_SAICN</name>
<reference evidence="2 3" key="1">
    <citation type="journal article" date="2011" name="J. Gen. Appl. Microbiol.">
        <title>Draft genome sequencing of the enigmatic yeast Saitoella complicata.</title>
        <authorList>
            <person name="Nishida H."/>
            <person name="Hamamoto M."/>
            <person name="Sugiyama J."/>
        </authorList>
    </citation>
    <scope>NUCLEOTIDE SEQUENCE [LARGE SCALE GENOMIC DNA]</scope>
    <source>
        <strain evidence="2 3">NRRL Y-17804</strain>
    </source>
</reference>